<dbReference type="OrthoDB" id="816769at2"/>
<dbReference type="RefSeq" id="WP_133991388.1">
    <property type="nucleotide sequence ID" value="NZ_SODV01000001.1"/>
</dbReference>
<sequence length="399" mass="45188">MKHILLLSCASGLFLIATGTHAQTVDTLTDKQMKDKVLGEIQTTLDRRTKSIDSTVTNLDARVDALDKSILETKDVKEKADKLVLRVQALEDRQKAVDENDLYIYQANYQSAIVNLVSMEREIKPLILFNSTKTFFDQLGQASNPMNYPGYKDFFAGFNKYMENNKAEETGLGVAANVLSSAGTEMGAVPVTGPMTFALFSGMSSYMSSMSGKHKELREQSEKMVLLTMKVSQFDYDQGLIENEWAAIEAELDNLQKIYASDLSQDLATLKIEPKDFQAGFSQESDAESRYQYLTMMRQSAADFATAERQKNPKDWKQKIYYQMMDVQSLKMRFGQITFRISENIGRYESLFDKYKLDPQIGPEIVNLQGKLSDLRNTFDKAFDPLDYIASTTKMYKVG</sequence>
<accession>A0A4R8DQB4</accession>
<dbReference type="AlphaFoldDB" id="A0A4R8DQB4"/>
<dbReference type="EMBL" id="SODV01000001">
    <property type="protein sequence ID" value="TDX00109.1"/>
    <property type="molecule type" value="Genomic_DNA"/>
</dbReference>
<keyword evidence="3" id="KW-1185">Reference proteome</keyword>
<feature type="chain" id="PRO_5020243557" description="Outer membrane efflux protein" evidence="1">
    <location>
        <begin position="23"/>
        <end position="399"/>
    </location>
</feature>
<evidence type="ECO:0000313" key="3">
    <source>
        <dbReference type="Proteomes" id="UP000294498"/>
    </source>
</evidence>
<name>A0A4R8DQB4_9BACT</name>
<evidence type="ECO:0008006" key="4">
    <source>
        <dbReference type="Google" id="ProtNLM"/>
    </source>
</evidence>
<evidence type="ECO:0000256" key="1">
    <source>
        <dbReference type="SAM" id="SignalP"/>
    </source>
</evidence>
<reference evidence="2 3" key="1">
    <citation type="submission" date="2019-03" db="EMBL/GenBank/DDBJ databases">
        <title>Genomic Encyclopedia of Type Strains, Phase IV (KMG-IV): sequencing the most valuable type-strain genomes for metagenomic binning, comparative biology and taxonomic classification.</title>
        <authorList>
            <person name="Goeker M."/>
        </authorList>
    </citation>
    <scope>NUCLEOTIDE SEQUENCE [LARGE SCALE GENOMIC DNA]</scope>
    <source>
        <strain evidence="2 3">DSM 100059</strain>
    </source>
</reference>
<comment type="caution">
    <text evidence="2">The sequence shown here is derived from an EMBL/GenBank/DDBJ whole genome shotgun (WGS) entry which is preliminary data.</text>
</comment>
<keyword evidence="1" id="KW-0732">Signal</keyword>
<organism evidence="2 3">
    <name type="scientific">Dinghuibacter silviterrae</name>
    <dbReference type="NCBI Taxonomy" id="1539049"/>
    <lineage>
        <taxon>Bacteria</taxon>
        <taxon>Pseudomonadati</taxon>
        <taxon>Bacteroidota</taxon>
        <taxon>Chitinophagia</taxon>
        <taxon>Chitinophagales</taxon>
        <taxon>Chitinophagaceae</taxon>
        <taxon>Dinghuibacter</taxon>
    </lineage>
</organism>
<feature type="signal peptide" evidence="1">
    <location>
        <begin position="1"/>
        <end position="22"/>
    </location>
</feature>
<dbReference type="Proteomes" id="UP000294498">
    <property type="component" value="Unassembled WGS sequence"/>
</dbReference>
<protein>
    <recommendedName>
        <fullName evidence="4">Outer membrane efflux protein</fullName>
    </recommendedName>
</protein>
<proteinExistence type="predicted"/>
<evidence type="ECO:0000313" key="2">
    <source>
        <dbReference type="EMBL" id="TDX00109.1"/>
    </source>
</evidence>
<gene>
    <name evidence="2" type="ORF">EDB95_1126</name>
</gene>